<reference evidence="10 11" key="1">
    <citation type="journal article" date="2014" name="Antonie Van Leeuwenhoek">
        <title>Hyphomonas beringensis sp. nov. and Hyphomonas chukchiensis sp. nov., isolated from surface seawater of the Bering Sea and Chukchi Sea.</title>
        <authorList>
            <person name="Li C."/>
            <person name="Lai Q."/>
            <person name="Li G."/>
            <person name="Dong C."/>
            <person name="Wang J."/>
            <person name="Liao Y."/>
            <person name="Shao Z."/>
        </authorList>
    </citation>
    <scope>NUCLEOTIDE SEQUENCE [LARGE SCALE GENOMIC DNA]</scope>
    <source>
        <strain evidence="10 11">MHS-2</strain>
    </source>
</reference>
<evidence type="ECO:0000256" key="5">
    <source>
        <dbReference type="ARBA" id="ARBA00022989"/>
    </source>
</evidence>
<comment type="caution">
    <text evidence="10">The sequence shown here is derived from an EMBL/GenBank/DDBJ whole genome shotgun (WGS) entry which is preliminary data.</text>
</comment>
<evidence type="ECO:0000256" key="4">
    <source>
        <dbReference type="ARBA" id="ARBA00022692"/>
    </source>
</evidence>
<keyword evidence="6 8" id="KW-0472">Membrane</keyword>
<feature type="domain" description="TRAP C4-dicarboxylate transport system permease DctM subunit" evidence="9">
    <location>
        <begin position="13"/>
        <end position="293"/>
    </location>
</feature>
<dbReference type="InterPro" id="IPR010656">
    <property type="entry name" value="DctM"/>
</dbReference>
<evidence type="ECO:0000256" key="7">
    <source>
        <dbReference type="RuleBase" id="RU369079"/>
    </source>
</evidence>
<evidence type="ECO:0000256" key="3">
    <source>
        <dbReference type="ARBA" id="ARBA00022519"/>
    </source>
</evidence>
<organism evidence="10 11">
    <name type="scientific">Hyphomonas johnsonii MHS-2</name>
    <dbReference type="NCBI Taxonomy" id="1280950"/>
    <lineage>
        <taxon>Bacteria</taxon>
        <taxon>Pseudomonadati</taxon>
        <taxon>Pseudomonadota</taxon>
        <taxon>Alphaproteobacteria</taxon>
        <taxon>Hyphomonadales</taxon>
        <taxon>Hyphomonadaceae</taxon>
        <taxon>Hyphomonas</taxon>
    </lineage>
</organism>
<dbReference type="InterPro" id="IPR004681">
    <property type="entry name" value="TRAP_DctM"/>
</dbReference>
<comment type="function">
    <text evidence="7">Part of the tripartite ATP-independent periplasmic (TRAP) transport system.</text>
</comment>
<protein>
    <submittedName>
        <fullName evidence="10">TRAP dicarboxylate transporter subunit DctM</fullName>
    </submittedName>
</protein>
<evidence type="ECO:0000256" key="2">
    <source>
        <dbReference type="ARBA" id="ARBA00022475"/>
    </source>
</evidence>
<keyword evidence="5 8" id="KW-1133">Transmembrane helix</keyword>
<comment type="subcellular location">
    <subcellularLocation>
        <location evidence="1 7">Cell inner membrane</location>
        <topology evidence="1 7">Multi-pass membrane protein</topology>
    </subcellularLocation>
</comment>
<dbReference type="RefSeq" id="WP_035618266.1">
    <property type="nucleotide sequence ID" value="NZ_ARYK01000008.1"/>
</dbReference>
<feature type="transmembrane region" description="Helical" evidence="8">
    <location>
        <begin position="274"/>
        <end position="291"/>
    </location>
</feature>
<feature type="transmembrane region" description="Helical" evidence="8">
    <location>
        <begin position="500"/>
        <end position="521"/>
    </location>
</feature>
<feature type="transmembrane region" description="Helical" evidence="8">
    <location>
        <begin position="245"/>
        <end position="268"/>
    </location>
</feature>
<evidence type="ECO:0000256" key="8">
    <source>
        <dbReference type="SAM" id="Phobius"/>
    </source>
</evidence>
<dbReference type="GO" id="GO:0022857">
    <property type="term" value="F:transmembrane transporter activity"/>
    <property type="evidence" value="ECO:0007669"/>
    <property type="project" value="UniProtKB-UniRule"/>
</dbReference>
<dbReference type="PATRIC" id="fig|1280950.3.peg.2931"/>
<feature type="transmembrane region" description="Helical" evidence="8">
    <location>
        <begin position="5"/>
        <end position="26"/>
    </location>
</feature>
<dbReference type="OrthoDB" id="7339120at2"/>
<dbReference type="Pfam" id="PF06808">
    <property type="entry name" value="DctM"/>
    <property type="match status" value="2"/>
</dbReference>
<evidence type="ECO:0000256" key="6">
    <source>
        <dbReference type="ARBA" id="ARBA00023136"/>
    </source>
</evidence>
<evidence type="ECO:0000259" key="9">
    <source>
        <dbReference type="Pfam" id="PF06808"/>
    </source>
</evidence>
<gene>
    <name evidence="10" type="ORF">HJO_14597</name>
</gene>
<dbReference type="PANTHER" id="PTHR33362">
    <property type="entry name" value="SIALIC ACID TRAP TRANSPORTER PERMEASE PROTEIN SIAT-RELATED"/>
    <property type="match status" value="1"/>
</dbReference>
<name>A0A059FFX6_9PROT</name>
<sequence length="527" mass="54563">MEFEIILAIAMFACAIMALLAGYSVALTLGGVALLFALIGIATGTFSSSFLIAFPSRIQGGSIMQSQTLIAVPLFVLMGVILERSRVAEDLLHIASRLLARVRGGLGYAVVLVGALLAASTGIVGATVITMTLIALPTMLRQGYDPKLAAGTIAASGTLGQIIPPSIVLILLADAVSNAASQASLKLGAGSGVVSVGDLFAGALIPGLLLVVLYLAYIAVMAMFRPATCPRITLTDDTPPLTVRQVAFGLGAPLLLIFAVLGAILGGVAPPTEAAAIGAAGAVLLAGLRLSEDARSRLSPLLMAGLVSIPAILLLRNSMDLRAGVEAISLSNSVGILLTVLASLVFFAGLAAGLLVLRRMRQLLPALTSATHITSMVFLILIGASLFSLVFRGYGGDEMVAAILHQTPGGKWGALAMTMLVMFMLGFFLDFIEIVFVVVPLVAPPLIMLGFDPVWLAILMALNLQTSFLTPPFGFALFYLRGAAPAEVETLDIWRGAVPFIGLQLAMILLVATIPALATWLPGLAAN</sequence>
<keyword evidence="4 8" id="KW-0812">Transmembrane</keyword>
<feature type="transmembrane region" description="Helical" evidence="8">
    <location>
        <begin position="199"/>
        <end position="224"/>
    </location>
</feature>
<dbReference type="EMBL" id="ARYK01000008">
    <property type="protein sequence ID" value="KCZ89456.1"/>
    <property type="molecule type" value="Genomic_DNA"/>
</dbReference>
<dbReference type="AlphaFoldDB" id="A0A059FFX6"/>
<feature type="transmembrane region" description="Helical" evidence="8">
    <location>
        <begin position="414"/>
        <end position="442"/>
    </location>
</feature>
<feature type="transmembrane region" description="Helical" evidence="8">
    <location>
        <begin position="32"/>
        <end position="54"/>
    </location>
</feature>
<dbReference type="STRING" id="1280950.HJO_14597"/>
<keyword evidence="3 7" id="KW-0997">Cell inner membrane</keyword>
<feature type="transmembrane region" description="Helical" evidence="8">
    <location>
        <begin position="454"/>
        <end position="480"/>
    </location>
</feature>
<feature type="transmembrane region" description="Helical" evidence="8">
    <location>
        <begin position="66"/>
        <end position="82"/>
    </location>
</feature>
<keyword evidence="2" id="KW-1003">Cell membrane</keyword>
<dbReference type="GO" id="GO:0005886">
    <property type="term" value="C:plasma membrane"/>
    <property type="evidence" value="ECO:0007669"/>
    <property type="project" value="UniProtKB-SubCell"/>
</dbReference>
<feature type="transmembrane region" description="Helical" evidence="8">
    <location>
        <begin position="298"/>
        <end position="315"/>
    </location>
</feature>
<feature type="domain" description="TRAP C4-dicarboxylate transport system permease DctM subunit" evidence="9">
    <location>
        <begin position="359"/>
        <end position="517"/>
    </location>
</feature>
<feature type="transmembrane region" description="Helical" evidence="8">
    <location>
        <begin position="335"/>
        <end position="357"/>
    </location>
</feature>
<dbReference type="PANTHER" id="PTHR33362:SF7">
    <property type="entry name" value="SLL1103 PROTEIN"/>
    <property type="match status" value="1"/>
</dbReference>
<feature type="transmembrane region" description="Helical" evidence="8">
    <location>
        <begin position="369"/>
        <end position="394"/>
    </location>
</feature>
<dbReference type="Proteomes" id="UP000025171">
    <property type="component" value="Unassembled WGS sequence"/>
</dbReference>
<feature type="transmembrane region" description="Helical" evidence="8">
    <location>
        <begin position="106"/>
        <end position="136"/>
    </location>
</feature>
<keyword evidence="11" id="KW-1185">Reference proteome</keyword>
<dbReference type="eggNOG" id="COG4664">
    <property type="taxonomic scope" value="Bacteria"/>
</dbReference>
<keyword evidence="7" id="KW-0813">Transport</keyword>
<evidence type="ECO:0000256" key="1">
    <source>
        <dbReference type="ARBA" id="ARBA00004429"/>
    </source>
</evidence>
<accession>A0A059FFX6</accession>
<proteinExistence type="predicted"/>
<evidence type="ECO:0000313" key="10">
    <source>
        <dbReference type="EMBL" id="KCZ89456.1"/>
    </source>
</evidence>
<evidence type="ECO:0000313" key="11">
    <source>
        <dbReference type="Proteomes" id="UP000025171"/>
    </source>
</evidence>